<reference evidence="2 3" key="1">
    <citation type="submission" date="2016-11" db="EMBL/GenBank/DDBJ databases">
        <authorList>
            <person name="Jaros S."/>
            <person name="Januszkiewicz K."/>
            <person name="Wedrychowicz H."/>
        </authorList>
    </citation>
    <scope>NUCLEOTIDE SEQUENCE [LARGE SCALE GENOMIC DNA]</scope>
    <source>
        <strain evidence="2 3">DSM 26897</strain>
    </source>
</reference>
<dbReference type="STRING" id="1302690.BUE76_05885"/>
<evidence type="ECO:0000313" key="2">
    <source>
        <dbReference type="EMBL" id="SHE90493.1"/>
    </source>
</evidence>
<sequence>MKTPNYILVLLLVSGCIETPDKKSEKDSHAIPQVETYTDTTPTTSSRHNDVGFTSKQYGEEIISGKVKPTDNEQTFAWLDSLQSENPNTRNFAFRVYKAMVVKSDGALSEAICGYIKDYFSSHPKEFLDNYKTLDNQEKASTQESIAFEFYASGTDYQKDLNEYFRSIKTRCNICTEADMSILEDMRSTLEAKVGQMVE</sequence>
<feature type="region of interest" description="Disordered" evidence="1">
    <location>
        <begin position="20"/>
        <end position="51"/>
    </location>
</feature>
<dbReference type="EMBL" id="FQUO01000003">
    <property type="protein sequence ID" value="SHE90493.1"/>
    <property type="molecule type" value="Genomic_DNA"/>
</dbReference>
<proteinExistence type="predicted"/>
<dbReference type="PROSITE" id="PS51257">
    <property type="entry name" value="PROKAR_LIPOPROTEIN"/>
    <property type="match status" value="1"/>
</dbReference>
<name>A0A1M4XAM3_9BACT</name>
<gene>
    <name evidence="2" type="ORF">SAMN05444008_103304</name>
</gene>
<dbReference type="AlphaFoldDB" id="A0A1M4XAM3"/>
<keyword evidence="3" id="KW-1185">Reference proteome</keyword>
<protein>
    <submittedName>
        <fullName evidence="2">Uncharacterized protein</fullName>
    </submittedName>
</protein>
<organism evidence="2 3">
    <name type="scientific">Cnuella takakiae</name>
    <dbReference type="NCBI Taxonomy" id="1302690"/>
    <lineage>
        <taxon>Bacteria</taxon>
        <taxon>Pseudomonadati</taxon>
        <taxon>Bacteroidota</taxon>
        <taxon>Chitinophagia</taxon>
        <taxon>Chitinophagales</taxon>
        <taxon>Chitinophagaceae</taxon>
        <taxon>Cnuella</taxon>
    </lineage>
</organism>
<feature type="compositionally biased region" description="Basic and acidic residues" evidence="1">
    <location>
        <begin position="20"/>
        <end position="29"/>
    </location>
</feature>
<accession>A0A1M4XAM3</accession>
<dbReference type="OrthoDB" id="1145241at2"/>
<dbReference type="RefSeq" id="WP_073040915.1">
    <property type="nucleotide sequence ID" value="NZ_FQUO01000003.1"/>
</dbReference>
<evidence type="ECO:0000256" key="1">
    <source>
        <dbReference type="SAM" id="MobiDB-lite"/>
    </source>
</evidence>
<evidence type="ECO:0000313" key="3">
    <source>
        <dbReference type="Proteomes" id="UP000184368"/>
    </source>
</evidence>
<dbReference type="Proteomes" id="UP000184368">
    <property type="component" value="Unassembled WGS sequence"/>
</dbReference>